<accession>A0A8J2NUH8</accession>
<reference evidence="1" key="1">
    <citation type="submission" date="2021-06" db="EMBL/GenBank/DDBJ databases">
        <authorList>
            <person name="Hodson N. C."/>
            <person name="Mongue J. A."/>
            <person name="Jaron S. K."/>
        </authorList>
    </citation>
    <scope>NUCLEOTIDE SEQUENCE</scope>
</reference>
<organism evidence="1 2">
    <name type="scientific">Allacma fusca</name>
    <dbReference type="NCBI Taxonomy" id="39272"/>
    <lineage>
        <taxon>Eukaryota</taxon>
        <taxon>Metazoa</taxon>
        <taxon>Ecdysozoa</taxon>
        <taxon>Arthropoda</taxon>
        <taxon>Hexapoda</taxon>
        <taxon>Collembola</taxon>
        <taxon>Symphypleona</taxon>
        <taxon>Sminthuridae</taxon>
        <taxon>Allacma</taxon>
    </lineage>
</organism>
<dbReference type="Proteomes" id="UP000708208">
    <property type="component" value="Unassembled WGS sequence"/>
</dbReference>
<evidence type="ECO:0000313" key="2">
    <source>
        <dbReference type="Proteomes" id="UP000708208"/>
    </source>
</evidence>
<sequence length="84" mass="9170">YCINQIISVSIRECSRSIPILVSNLHRYIAEVKNKKTKCFPLKQIRIASLAFPSRSDWSTFAGSPSAVGASSGVLFPPTLKSVS</sequence>
<dbReference type="EMBL" id="CAJVCH010139094">
    <property type="protein sequence ID" value="CAG7726723.1"/>
    <property type="molecule type" value="Genomic_DNA"/>
</dbReference>
<proteinExistence type="predicted"/>
<evidence type="ECO:0000313" key="1">
    <source>
        <dbReference type="EMBL" id="CAG7726723.1"/>
    </source>
</evidence>
<protein>
    <submittedName>
        <fullName evidence="1">Uncharacterized protein</fullName>
    </submittedName>
</protein>
<gene>
    <name evidence="1" type="ORF">AFUS01_LOCUS15614</name>
</gene>
<dbReference type="AlphaFoldDB" id="A0A8J2NUH8"/>
<name>A0A8J2NUH8_9HEXA</name>
<feature type="non-terminal residue" evidence="1">
    <location>
        <position position="84"/>
    </location>
</feature>
<comment type="caution">
    <text evidence="1">The sequence shown here is derived from an EMBL/GenBank/DDBJ whole genome shotgun (WGS) entry which is preliminary data.</text>
</comment>
<keyword evidence="2" id="KW-1185">Reference proteome</keyword>